<reference evidence="1" key="1">
    <citation type="submission" date="2020-05" db="EMBL/GenBank/DDBJ databases">
        <authorList>
            <person name="Chiriac C."/>
            <person name="Salcher M."/>
            <person name="Ghai R."/>
            <person name="Kavagutti S V."/>
        </authorList>
    </citation>
    <scope>NUCLEOTIDE SEQUENCE</scope>
</reference>
<dbReference type="EMBL" id="CAEZUW010000038">
    <property type="protein sequence ID" value="CAB4609883.1"/>
    <property type="molecule type" value="Genomic_DNA"/>
</dbReference>
<evidence type="ECO:0000313" key="1">
    <source>
        <dbReference type="EMBL" id="CAB4609883.1"/>
    </source>
</evidence>
<gene>
    <name evidence="1" type="ORF">UFOPK1855_00343</name>
</gene>
<dbReference type="AlphaFoldDB" id="A0A6J6HBJ1"/>
<protein>
    <submittedName>
        <fullName evidence="1">Unannotated protein</fullName>
    </submittedName>
</protein>
<sequence>MVVKIVVARELRDPAKYATKGQKVTRAVYVTIG</sequence>
<proteinExistence type="predicted"/>
<organism evidence="1">
    <name type="scientific">freshwater metagenome</name>
    <dbReference type="NCBI Taxonomy" id="449393"/>
    <lineage>
        <taxon>unclassified sequences</taxon>
        <taxon>metagenomes</taxon>
        <taxon>ecological metagenomes</taxon>
    </lineage>
</organism>
<name>A0A6J6HBJ1_9ZZZZ</name>
<accession>A0A6J6HBJ1</accession>